<comment type="caution">
    <text evidence="1">The sequence shown here is derived from an EMBL/GenBank/DDBJ whole genome shotgun (WGS) entry which is preliminary data.</text>
</comment>
<evidence type="ECO:0000313" key="2">
    <source>
        <dbReference type="Proteomes" id="UP001202117"/>
    </source>
</evidence>
<gene>
    <name evidence="1" type="ORF">MKP05_14780</name>
</gene>
<evidence type="ECO:0000313" key="1">
    <source>
        <dbReference type="EMBL" id="MCH4564373.1"/>
    </source>
</evidence>
<keyword evidence="2" id="KW-1185">Reference proteome</keyword>
<proteinExistence type="predicted"/>
<dbReference type="Proteomes" id="UP001202117">
    <property type="component" value="Unassembled WGS sequence"/>
</dbReference>
<protein>
    <submittedName>
        <fullName evidence="1">Uncharacterized protein</fullName>
    </submittedName>
</protein>
<reference evidence="1 2" key="1">
    <citation type="submission" date="2022-02" db="EMBL/GenBank/DDBJ databases">
        <title>Halomonas fukangensis sp. nov., a halophilic bacterium isolated from a bulk soil of Kalidium foliatum at Fukang.</title>
        <authorList>
            <person name="Huang Y."/>
        </authorList>
    </citation>
    <scope>NUCLEOTIDE SEQUENCE [LARGE SCALE GENOMIC DNA]</scope>
    <source>
        <strain evidence="1 2">EGI 63088</strain>
    </source>
</reference>
<accession>A0ABS9RWZ4</accession>
<dbReference type="RefSeq" id="WP_110282598.1">
    <property type="nucleotide sequence ID" value="NZ_JAKVPY010000018.1"/>
</dbReference>
<sequence length="70" mass="7872">MTRCNHTETRPVGDDCAFAGPVTREHENPAAHGNITRTERCVLCGAERSVNINGIHEEYGEWDEPFDDED</sequence>
<name>A0ABS9RWZ4_9GAMM</name>
<organism evidence="1 2">
    <name type="scientific">Halomonas flagellata</name>
    <dbReference type="NCBI Taxonomy" id="2920385"/>
    <lineage>
        <taxon>Bacteria</taxon>
        <taxon>Pseudomonadati</taxon>
        <taxon>Pseudomonadota</taxon>
        <taxon>Gammaproteobacteria</taxon>
        <taxon>Oceanospirillales</taxon>
        <taxon>Halomonadaceae</taxon>
        <taxon>Halomonas</taxon>
    </lineage>
</organism>
<dbReference type="EMBL" id="JAKVPY010000018">
    <property type="protein sequence ID" value="MCH4564373.1"/>
    <property type="molecule type" value="Genomic_DNA"/>
</dbReference>